<organism evidence="2">
    <name type="scientific">candidate division WOR-3 bacterium</name>
    <dbReference type="NCBI Taxonomy" id="2052148"/>
    <lineage>
        <taxon>Bacteria</taxon>
        <taxon>Bacteria division WOR-3</taxon>
    </lineage>
</organism>
<evidence type="ECO:0000313" key="2">
    <source>
        <dbReference type="EMBL" id="HHF57797.1"/>
    </source>
</evidence>
<protein>
    <recommendedName>
        <fullName evidence="3">YfhO family protein</fullName>
    </recommendedName>
</protein>
<sequence length="441" mass="51493">MSKFRGPSLMFYLFNFNFIILGSVFLNSIIKGEIRKESIKKYTLYSYLALAIIFFLFLIFKGPIINMFSSLIQKTAVEYSPEILRSKMNALYANYNPFLGSFLLGLVFLLIAYISLRLFIDKKLSMTYTLSAILFVFIVDLYRVDFKFIKEAEPPSVLYAPDEVVKFLKKDTSLYRVFPVHYEHAQDGLLAVHDIQSIGGYTGNPPRRYQEFIGAGKSVMFIPRNLIAYPHMLNLLDVKYLVSYPLPEELSRFDERTRDIILSWRRFFNSFEPIFRGNKYVIYKNNYNFGRVYFVEGYEVMKPEEALSAIEEKRVNLRKRVILEVDPGVPYIPDSLISDSIDYSIEVTHYRANEMKLVVDVPHDGFLVFAENYHPAWRVLIDGKPSKVYLANYGFRAVYCPKGRHDVRMYYSSKAQKLGWFSTFLALIIVVISAVPWRKRR</sequence>
<dbReference type="PANTHER" id="PTHR38454">
    <property type="entry name" value="INTEGRAL MEMBRANE PROTEIN-RELATED"/>
    <property type="match status" value="1"/>
</dbReference>
<dbReference type="EMBL" id="DRTV01000004">
    <property type="protein sequence ID" value="HHF57797.1"/>
    <property type="molecule type" value="Genomic_DNA"/>
</dbReference>
<dbReference type="Pfam" id="PF09586">
    <property type="entry name" value="YfhO"/>
    <property type="match status" value="1"/>
</dbReference>
<keyword evidence="1" id="KW-0472">Membrane</keyword>
<feature type="transmembrane region" description="Helical" evidence="1">
    <location>
        <begin position="42"/>
        <end position="60"/>
    </location>
</feature>
<name>A0A7C5I1G9_UNCW3</name>
<gene>
    <name evidence="2" type="ORF">ENL41_00045</name>
</gene>
<proteinExistence type="predicted"/>
<evidence type="ECO:0000256" key="1">
    <source>
        <dbReference type="SAM" id="Phobius"/>
    </source>
</evidence>
<keyword evidence="1" id="KW-1133">Transmembrane helix</keyword>
<reference evidence="2" key="1">
    <citation type="journal article" date="2020" name="mSystems">
        <title>Genome- and Community-Level Interaction Insights into Carbon Utilization and Element Cycling Functions of Hydrothermarchaeota in Hydrothermal Sediment.</title>
        <authorList>
            <person name="Zhou Z."/>
            <person name="Liu Y."/>
            <person name="Xu W."/>
            <person name="Pan J."/>
            <person name="Luo Z.H."/>
            <person name="Li M."/>
        </authorList>
    </citation>
    <scope>NUCLEOTIDE SEQUENCE [LARGE SCALE GENOMIC DNA]</scope>
    <source>
        <strain evidence="2">HyVt-94</strain>
    </source>
</reference>
<dbReference type="PANTHER" id="PTHR38454:SF1">
    <property type="entry name" value="INTEGRAL MEMBRANE PROTEIN"/>
    <property type="match status" value="1"/>
</dbReference>
<feature type="transmembrane region" description="Helical" evidence="1">
    <location>
        <begin position="98"/>
        <end position="120"/>
    </location>
</feature>
<evidence type="ECO:0008006" key="3">
    <source>
        <dbReference type="Google" id="ProtNLM"/>
    </source>
</evidence>
<feature type="transmembrane region" description="Helical" evidence="1">
    <location>
        <begin position="127"/>
        <end position="144"/>
    </location>
</feature>
<keyword evidence="1" id="KW-0812">Transmembrane</keyword>
<dbReference type="Proteomes" id="UP000886014">
    <property type="component" value="Unassembled WGS sequence"/>
</dbReference>
<feature type="transmembrane region" description="Helical" evidence="1">
    <location>
        <begin position="418"/>
        <end position="437"/>
    </location>
</feature>
<accession>A0A7C5I1G9</accession>
<dbReference type="AlphaFoldDB" id="A0A7C5I1G9"/>
<comment type="caution">
    <text evidence="2">The sequence shown here is derived from an EMBL/GenBank/DDBJ whole genome shotgun (WGS) entry which is preliminary data.</text>
</comment>
<dbReference type="InterPro" id="IPR018580">
    <property type="entry name" value="Uncharacterised_YfhO"/>
</dbReference>
<feature type="transmembrane region" description="Helical" evidence="1">
    <location>
        <begin position="12"/>
        <end position="30"/>
    </location>
</feature>